<dbReference type="PANTHER" id="PTHR36722">
    <property type="entry name" value="TYPE 2 DNA TOPOISOMERASE 6 SUBUNIT B-LIKE"/>
    <property type="match status" value="1"/>
</dbReference>
<dbReference type="Pfam" id="PF14365">
    <property type="entry name" value="Neprosin_AP"/>
    <property type="match status" value="1"/>
</dbReference>
<dbReference type="InterPro" id="IPR025521">
    <property type="entry name" value="Neprosin_propep"/>
</dbReference>
<feature type="region of interest" description="Disordered" evidence="1">
    <location>
        <begin position="539"/>
        <end position="579"/>
    </location>
</feature>
<evidence type="ECO:0000313" key="5">
    <source>
        <dbReference type="Proteomes" id="UP000886595"/>
    </source>
</evidence>
<dbReference type="PROSITE" id="PS52045">
    <property type="entry name" value="NEPROSIN_PEP_CD"/>
    <property type="match status" value="1"/>
</dbReference>
<evidence type="ECO:0000256" key="2">
    <source>
        <dbReference type="SAM" id="Phobius"/>
    </source>
</evidence>
<dbReference type="Proteomes" id="UP000886595">
    <property type="component" value="Unassembled WGS sequence"/>
</dbReference>
<proteinExistence type="predicted"/>
<keyword evidence="2" id="KW-0472">Membrane</keyword>
<keyword evidence="2" id="KW-0812">Transmembrane</keyword>
<name>A0A8X7VSU9_BRACI</name>
<sequence>MEITDPVPKLLVQLISSAFQRCRLAEDLCRLSLLLRHHHSTDNDDSPITTISGNLTLTVIESVVSDTGIGCNLVEFQDLRCPRELNGAKIWDGLLSVKTTCKFPLYDSLLLFFSYSFSTVVTGFSDDHVFCYHINLDEFISNNRIKRQPSQPKNGAKFSGTEVSLSVFASMDDLVAPIISFFQKVSLLFRILNVTMDLVTEQGPSPATQTQYVFVMDADQTPCFTASNLDRLKSGLEDYVLRHGNCLDMMCELCFSDRKHLKVGSGTACPEENRKRPGGTMEVVIVISDLLETTRHCSRSCDGKTEVLYFDSFSPSPIPQVALSALKKIDWKSYGLILAKVNDQHGRVFLEWENFPSYVQIQIALHWYHNKYPTRQKTEPGINLVKKGIKNALDDLKTKHEGFLLSSHARKICSYVPDLARSLAGLIFSSTDMDFQGDCLSVLGFQPQEVEREDVEDYIQRKIVTVIGMNESKPQEAAPFLFFEGGSETSYFDDEEIEDGEYVDCVNKKEQLAFDHPLLQNHRIQESPSEIPKSIIRTKSRRQTRQAHVSTANCPEGTIPVRLDQTSSSQSNTSDTTVHEHAIVTTKTSPEFYGAKATINVWEPMIEKDADEMSVSQIWIASGEYKTNDLNTITTRKQGDSDGRNRQKFVYPSFYSDKKPRLTILWTVCVIFIINIIFFFVDGYKTTGCYNLRCAGFVQTNNNIVIGGSISPISVLNGNQFEISVFVWKDRKHGNWWLSLGPDDALVGYWPAEIFTTLADYATQVQWGGEITNAQMFGRHTTTQMGSGRFQDEGFRKSSYFRSLEIVDQNNSLRSTQSLYTLGEQPKLYALKNHFSDDWGNYFFYGGPRLSHLHSGVARSSMYLSFICFSYSFSFSFLFII</sequence>
<evidence type="ECO:0000313" key="4">
    <source>
        <dbReference type="EMBL" id="KAG2317144.1"/>
    </source>
</evidence>
<evidence type="ECO:0000256" key="1">
    <source>
        <dbReference type="SAM" id="MobiDB-lite"/>
    </source>
</evidence>
<dbReference type="EMBL" id="JAAMPC010000004">
    <property type="protein sequence ID" value="KAG2317144.1"/>
    <property type="molecule type" value="Genomic_DNA"/>
</dbReference>
<dbReference type="GO" id="GO:0030674">
    <property type="term" value="F:protein-macromolecule adaptor activity"/>
    <property type="evidence" value="ECO:0007669"/>
    <property type="project" value="TreeGrafter"/>
</dbReference>
<dbReference type="GO" id="GO:0007131">
    <property type="term" value="P:reciprocal meiotic recombination"/>
    <property type="evidence" value="ECO:0007669"/>
    <property type="project" value="TreeGrafter"/>
</dbReference>
<accession>A0A8X7VSU9</accession>
<dbReference type="InterPro" id="IPR034566">
    <property type="entry name" value="MTOPVIB_plant"/>
</dbReference>
<keyword evidence="2" id="KW-1133">Transmembrane helix</keyword>
<feature type="compositionally biased region" description="Low complexity" evidence="1">
    <location>
        <begin position="564"/>
        <end position="576"/>
    </location>
</feature>
<feature type="transmembrane region" description="Helical" evidence="2">
    <location>
        <begin position="862"/>
        <end position="880"/>
    </location>
</feature>
<feature type="transmembrane region" description="Helical" evidence="2">
    <location>
        <begin position="662"/>
        <end position="681"/>
    </location>
</feature>
<dbReference type="PANTHER" id="PTHR36722:SF1">
    <property type="entry name" value="TYPE 2 DNA TOPOISOMERASE 6 SUBUNIT B-LIKE"/>
    <property type="match status" value="1"/>
</dbReference>
<keyword evidence="5" id="KW-1185">Reference proteome</keyword>
<dbReference type="InterPro" id="IPR004314">
    <property type="entry name" value="Neprosin"/>
</dbReference>
<comment type="caution">
    <text evidence="4">The sequence shown here is derived from an EMBL/GenBank/DDBJ whole genome shotgun (WGS) entry which is preliminary data.</text>
</comment>
<gene>
    <name evidence="4" type="ORF">Bca52824_020266</name>
</gene>
<evidence type="ECO:0000259" key="3">
    <source>
        <dbReference type="PROSITE" id="PS52045"/>
    </source>
</evidence>
<feature type="domain" description="Neprosin PEP catalytic" evidence="3">
    <location>
        <begin position="573"/>
        <end position="852"/>
    </location>
</feature>
<dbReference type="GO" id="GO:0000793">
    <property type="term" value="C:condensed chromosome"/>
    <property type="evidence" value="ECO:0007669"/>
    <property type="project" value="TreeGrafter"/>
</dbReference>
<protein>
    <recommendedName>
        <fullName evidence="3">Neprosin PEP catalytic domain-containing protein</fullName>
    </recommendedName>
</protein>
<organism evidence="4 5">
    <name type="scientific">Brassica carinata</name>
    <name type="common">Ethiopian mustard</name>
    <name type="synonym">Abyssinian cabbage</name>
    <dbReference type="NCBI Taxonomy" id="52824"/>
    <lineage>
        <taxon>Eukaryota</taxon>
        <taxon>Viridiplantae</taxon>
        <taxon>Streptophyta</taxon>
        <taxon>Embryophyta</taxon>
        <taxon>Tracheophyta</taxon>
        <taxon>Spermatophyta</taxon>
        <taxon>Magnoliopsida</taxon>
        <taxon>eudicotyledons</taxon>
        <taxon>Gunneridae</taxon>
        <taxon>Pentapetalae</taxon>
        <taxon>rosids</taxon>
        <taxon>malvids</taxon>
        <taxon>Brassicales</taxon>
        <taxon>Brassicaceae</taxon>
        <taxon>Brassiceae</taxon>
        <taxon>Brassica</taxon>
    </lineage>
</organism>
<dbReference type="AlphaFoldDB" id="A0A8X7VSU9"/>
<dbReference type="OrthoDB" id="1918529at2759"/>
<dbReference type="GO" id="GO:0042138">
    <property type="term" value="P:meiotic DNA double-strand break formation"/>
    <property type="evidence" value="ECO:0007669"/>
    <property type="project" value="InterPro"/>
</dbReference>
<reference evidence="4 5" key="1">
    <citation type="submission" date="2020-02" db="EMBL/GenBank/DDBJ databases">
        <authorList>
            <person name="Ma Q."/>
            <person name="Huang Y."/>
            <person name="Song X."/>
            <person name="Pei D."/>
        </authorList>
    </citation>
    <scope>NUCLEOTIDE SEQUENCE [LARGE SCALE GENOMIC DNA]</scope>
    <source>
        <strain evidence="4">Sxm20200214</strain>
        <tissue evidence="4">Leaf</tissue>
    </source>
</reference>
<dbReference type="Pfam" id="PF03080">
    <property type="entry name" value="Neprosin"/>
    <property type="match status" value="1"/>
</dbReference>